<name>A0AAV7UF21_PLEWA</name>
<evidence type="ECO:0000256" key="1">
    <source>
        <dbReference type="SAM" id="MobiDB-lite"/>
    </source>
</evidence>
<comment type="caution">
    <text evidence="2">The sequence shown here is derived from an EMBL/GenBank/DDBJ whole genome shotgun (WGS) entry which is preliminary data.</text>
</comment>
<organism evidence="2 3">
    <name type="scientific">Pleurodeles waltl</name>
    <name type="common">Iberian ribbed newt</name>
    <dbReference type="NCBI Taxonomy" id="8319"/>
    <lineage>
        <taxon>Eukaryota</taxon>
        <taxon>Metazoa</taxon>
        <taxon>Chordata</taxon>
        <taxon>Craniata</taxon>
        <taxon>Vertebrata</taxon>
        <taxon>Euteleostomi</taxon>
        <taxon>Amphibia</taxon>
        <taxon>Batrachia</taxon>
        <taxon>Caudata</taxon>
        <taxon>Salamandroidea</taxon>
        <taxon>Salamandridae</taxon>
        <taxon>Pleurodelinae</taxon>
        <taxon>Pleurodeles</taxon>
    </lineage>
</organism>
<dbReference type="AlphaFoldDB" id="A0AAV7UF21"/>
<protein>
    <submittedName>
        <fullName evidence="2">Uncharacterized protein</fullName>
    </submittedName>
</protein>
<evidence type="ECO:0000313" key="2">
    <source>
        <dbReference type="EMBL" id="KAJ1187570.1"/>
    </source>
</evidence>
<sequence>MLCWENGTRLYPRVSPGLSHLRVQASAGAAPPPHPPPEQFREDCQCRQRRGENSKAAVPERSWSQQSLGTRAASSVCCFTASSASFSCFRFRLAFLSAIANQEEV</sequence>
<dbReference type="EMBL" id="JANPWB010000005">
    <property type="protein sequence ID" value="KAJ1187570.1"/>
    <property type="molecule type" value="Genomic_DNA"/>
</dbReference>
<proteinExistence type="predicted"/>
<dbReference type="Proteomes" id="UP001066276">
    <property type="component" value="Chromosome 3_1"/>
</dbReference>
<feature type="region of interest" description="Disordered" evidence="1">
    <location>
        <begin position="22"/>
        <end position="70"/>
    </location>
</feature>
<accession>A0AAV7UF21</accession>
<evidence type="ECO:0000313" key="3">
    <source>
        <dbReference type="Proteomes" id="UP001066276"/>
    </source>
</evidence>
<gene>
    <name evidence="2" type="ORF">NDU88_004345</name>
</gene>
<reference evidence="2" key="1">
    <citation type="journal article" date="2022" name="bioRxiv">
        <title>Sequencing and chromosome-scale assembly of the giantPleurodeles waltlgenome.</title>
        <authorList>
            <person name="Brown T."/>
            <person name="Elewa A."/>
            <person name="Iarovenko S."/>
            <person name="Subramanian E."/>
            <person name="Araus A.J."/>
            <person name="Petzold A."/>
            <person name="Susuki M."/>
            <person name="Suzuki K.-i.T."/>
            <person name="Hayashi T."/>
            <person name="Toyoda A."/>
            <person name="Oliveira C."/>
            <person name="Osipova E."/>
            <person name="Leigh N.D."/>
            <person name="Simon A."/>
            <person name="Yun M.H."/>
        </authorList>
    </citation>
    <scope>NUCLEOTIDE SEQUENCE</scope>
    <source>
        <strain evidence="2">20211129_DDA</strain>
        <tissue evidence="2">Liver</tissue>
    </source>
</reference>
<keyword evidence="3" id="KW-1185">Reference proteome</keyword>
<feature type="compositionally biased region" description="Basic and acidic residues" evidence="1">
    <location>
        <begin position="39"/>
        <end position="53"/>
    </location>
</feature>